<organism evidence="2 3">
    <name type="scientific">Desulfurococcus amylolyticus DSM 16532</name>
    <dbReference type="NCBI Taxonomy" id="768672"/>
    <lineage>
        <taxon>Archaea</taxon>
        <taxon>Thermoproteota</taxon>
        <taxon>Thermoprotei</taxon>
        <taxon>Desulfurococcales</taxon>
        <taxon>Desulfurococcaceae</taxon>
        <taxon>Desulfurococcus</taxon>
    </lineage>
</organism>
<evidence type="ECO:0000313" key="2">
    <source>
        <dbReference type="EMBL" id="AFL66938.1"/>
    </source>
</evidence>
<feature type="transmembrane region" description="Helical" evidence="1">
    <location>
        <begin position="12"/>
        <end position="35"/>
    </location>
</feature>
<accession>I3XSL4</accession>
<dbReference type="KEGG" id="dfd:Desfe_1066"/>
<evidence type="ECO:0000256" key="1">
    <source>
        <dbReference type="SAM" id="Phobius"/>
    </source>
</evidence>
<keyword evidence="1" id="KW-0812">Transmembrane</keyword>
<keyword evidence="1" id="KW-0472">Membrane</keyword>
<dbReference type="AlphaFoldDB" id="I3XSL4"/>
<dbReference type="eggNOG" id="arCOG08861">
    <property type="taxonomic scope" value="Archaea"/>
</dbReference>
<keyword evidence="3" id="KW-1185">Reference proteome</keyword>
<evidence type="ECO:0000313" key="3">
    <source>
        <dbReference type="Proteomes" id="UP000006175"/>
    </source>
</evidence>
<dbReference type="EMBL" id="CP003321">
    <property type="protein sequence ID" value="AFL66938.1"/>
    <property type="molecule type" value="Genomic_DNA"/>
</dbReference>
<keyword evidence="1" id="KW-1133">Transmembrane helix</keyword>
<reference evidence="2 3" key="1">
    <citation type="journal article" date="2012" name="J. Bacteriol.">
        <title>Complete Genome Sequence of Desulfurococcus fermentans, a Hyperthermophilic Cellulolytic Crenarchaeon Isolated from a Freshwater Hot Spring in Kamchatka, Russia.</title>
        <authorList>
            <person name="Susanti D."/>
            <person name="Johnson E.F."/>
            <person name="Rodriguez J.R."/>
            <person name="Anderson I."/>
            <person name="Perevalova A.A."/>
            <person name="Kyrpides N."/>
            <person name="Lucas S."/>
            <person name="Han J."/>
            <person name="Lapidus A."/>
            <person name="Cheng J.F."/>
            <person name="Goodwin L."/>
            <person name="Pitluck S."/>
            <person name="Mavrommatis K."/>
            <person name="Peters L."/>
            <person name="Land M.L."/>
            <person name="Hauser L."/>
            <person name="Gopalan V."/>
            <person name="Chan P.P."/>
            <person name="Lowe T.M."/>
            <person name="Atomi H."/>
            <person name="Bonch-Osmolovskaya E.A."/>
            <person name="Woyke T."/>
            <person name="Mukhopadhyay B."/>
        </authorList>
    </citation>
    <scope>NUCLEOTIDE SEQUENCE [LARGE SCALE GENOMIC DNA]</scope>
    <source>
        <strain evidence="2 3">DSM 16532</strain>
    </source>
</reference>
<dbReference type="Proteomes" id="UP000006175">
    <property type="component" value="Chromosome"/>
</dbReference>
<feature type="transmembrane region" description="Helical" evidence="1">
    <location>
        <begin position="99"/>
        <end position="117"/>
    </location>
</feature>
<proteinExistence type="predicted"/>
<sequence length="118" mass="13267">MGEVVRVDIQAFLLLILLQTVFTSFIIYMVFYVFFQKVIASRVPSLRDEVTELPVMGGFIVDKVEAPSITEIVVDILKRAWGRGSKALERSVASYLSDWYFIGLLLLIALVVVLLILG</sequence>
<dbReference type="HOGENOM" id="CLU_2140101_0_0_2"/>
<name>I3XSL4_DESAM</name>
<gene>
    <name evidence="2" type="ORF">Desfe_1066</name>
</gene>
<protein>
    <submittedName>
        <fullName evidence="2">Uncharacterized protein</fullName>
    </submittedName>
</protein>